<dbReference type="SMART" id="SM00895">
    <property type="entry name" value="FCD"/>
    <property type="match status" value="1"/>
</dbReference>
<proteinExistence type="predicted"/>
<keyword evidence="1" id="KW-0805">Transcription regulation</keyword>
<protein>
    <submittedName>
        <fullName evidence="5">DNA-binding GntR family transcriptional regulator</fullName>
    </submittedName>
</protein>
<dbReference type="InterPro" id="IPR036390">
    <property type="entry name" value="WH_DNA-bd_sf"/>
</dbReference>
<dbReference type="Gene3D" id="1.20.120.530">
    <property type="entry name" value="GntR ligand-binding domain-like"/>
    <property type="match status" value="1"/>
</dbReference>
<comment type="caution">
    <text evidence="5">The sequence shown here is derived from an EMBL/GenBank/DDBJ whole genome shotgun (WGS) entry which is preliminary data.</text>
</comment>
<dbReference type="GO" id="GO:0003677">
    <property type="term" value="F:DNA binding"/>
    <property type="evidence" value="ECO:0007669"/>
    <property type="project" value="UniProtKB-KW"/>
</dbReference>
<dbReference type="SUPFAM" id="SSF48008">
    <property type="entry name" value="GntR ligand-binding domain-like"/>
    <property type="match status" value="1"/>
</dbReference>
<dbReference type="InterPro" id="IPR011711">
    <property type="entry name" value="GntR_C"/>
</dbReference>
<dbReference type="EMBL" id="SLUI01000025">
    <property type="protein sequence ID" value="TCL31989.1"/>
    <property type="molecule type" value="Genomic_DNA"/>
</dbReference>
<dbReference type="GO" id="GO:0003700">
    <property type="term" value="F:DNA-binding transcription factor activity"/>
    <property type="evidence" value="ECO:0007669"/>
    <property type="project" value="InterPro"/>
</dbReference>
<evidence type="ECO:0000313" key="5">
    <source>
        <dbReference type="EMBL" id="TCL31989.1"/>
    </source>
</evidence>
<dbReference type="InterPro" id="IPR008920">
    <property type="entry name" value="TF_FadR/GntR_C"/>
</dbReference>
<dbReference type="OrthoDB" id="9781630at2"/>
<dbReference type="PANTHER" id="PTHR43537:SF24">
    <property type="entry name" value="GLUCONATE OPERON TRANSCRIPTIONAL REPRESSOR"/>
    <property type="match status" value="1"/>
</dbReference>
<dbReference type="CDD" id="cd07377">
    <property type="entry name" value="WHTH_GntR"/>
    <property type="match status" value="1"/>
</dbReference>
<evidence type="ECO:0000313" key="6">
    <source>
        <dbReference type="Proteomes" id="UP000295063"/>
    </source>
</evidence>
<reference evidence="5 6" key="1">
    <citation type="submission" date="2019-03" db="EMBL/GenBank/DDBJ databases">
        <title>Genomic Encyclopedia of Type Strains, Phase IV (KMG-IV): sequencing the most valuable type-strain genomes for metagenomic binning, comparative biology and taxonomic classification.</title>
        <authorList>
            <person name="Goeker M."/>
        </authorList>
    </citation>
    <scope>NUCLEOTIDE SEQUENCE [LARGE SCALE GENOMIC DNA]</scope>
    <source>
        <strain evidence="5 6">DSM 15969</strain>
    </source>
</reference>
<sequence length="224" mass="25955">MEELFVPEGITNIKPIREIIYDHIRQAILDGLIKPGQRLVERDIASRFNASRTPVREALRKLETEGFIEYLPRKGVIVRGFNLQEIEEIYSIRKSLECLAIRSAIHNITPAQINELRGIVEQLEQLENGSNAQTAYYGLHEFDDVLINAAHMPLLKSFLSTLKESLQRYRKINLSSLPRRQTAAREHKEILQAVIDRDMERAEMLICQHIDNSRNELMKKVNQN</sequence>
<dbReference type="AlphaFoldDB" id="A0A4R1PV91"/>
<organism evidence="5 6">
    <name type="scientific">Anaerospora hongkongensis</name>
    <dbReference type="NCBI Taxonomy" id="244830"/>
    <lineage>
        <taxon>Bacteria</taxon>
        <taxon>Bacillati</taxon>
        <taxon>Bacillota</taxon>
        <taxon>Negativicutes</taxon>
        <taxon>Selenomonadales</taxon>
        <taxon>Sporomusaceae</taxon>
        <taxon>Anaerospora</taxon>
    </lineage>
</organism>
<evidence type="ECO:0000256" key="1">
    <source>
        <dbReference type="ARBA" id="ARBA00023015"/>
    </source>
</evidence>
<evidence type="ECO:0000259" key="4">
    <source>
        <dbReference type="PROSITE" id="PS50949"/>
    </source>
</evidence>
<evidence type="ECO:0000256" key="2">
    <source>
        <dbReference type="ARBA" id="ARBA00023125"/>
    </source>
</evidence>
<feature type="domain" description="HTH gntR-type" evidence="4">
    <location>
        <begin position="14"/>
        <end position="81"/>
    </location>
</feature>
<dbReference type="PANTHER" id="PTHR43537">
    <property type="entry name" value="TRANSCRIPTIONAL REGULATOR, GNTR FAMILY"/>
    <property type="match status" value="1"/>
</dbReference>
<accession>A0A4R1PV91</accession>
<dbReference type="Pfam" id="PF07729">
    <property type="entry name" value="FCD"/>
    <property type="match status" value="1"/>
</dbReference>
<keyword evidence="3" id="KW-0804">Transcription</keyword>
<dbReference type="RefSeq" id="WP_132083654.1">
    <property type="nucleotide sequence ID" value="NZ_DAIMLW010000028.1"/>
</dbReference>
<evidence type="ECO:0000256" key="3">
    <source>
        <dbReference type="ARBA" id="ARBA00023163"/>
    </source>
</evidence>
<keyword evidence="2 5" id="KW-0238">DNA-binding</keyword>
<gene>
    <name evidence="5" type="ORF">EV210_12531</name>
</gene>
<name>A0A4R1PV91_9FIRM</name>
<dbReference type="PROSITE" id="PS50949">
    <property type="entry name" value="HTH_GNTR"/>
    <property type="match status" value="1"/>
</dbReference>
<dbReference type="InterPro" id="IPR036388">
    <property type="entry name" value="WH-like_DNA-bd_sf"/>
</dbReference>
<dbReference type="SUPFAM" id="SSF46785">
    <property type="entry name" value="Winged helix' DNA-binding domain"/>
    <property type="match status" value="1"/>
</dbReference>
<dbReference type="PRINTS" id="PR00035">
    <property type="entry name" value="HTHGNTR"/>
</dbReference>
<dbReference type="Gene3D" id="1.10.10.10">
    <property type="entry name" value="Winged helix-like DNA-binding domain superfamily/Winged helix DNA-binding domain"/>
    <property type="match status" value="1"/>
</dbReference>
<dbReference type="InterPro" id="IPR000524">
    <property type="entry name" value="Tscrpt_reg_HTH_GntR"/>
</dbReference>
<dbReference type="Proteomes" id="UP000295063">
    <property type="component" value="Unassembled WGS sequence"/>
</dbReference>
<keyword evidence="6" id="KW-1185">Reference proteome</keyword>
<dbReference type="Pfam" id="PF00392">
    <property type="entry name" value="GntR"/>
    <property type="match status" value="1"/>
</dbReference>
<dbReference type="SMART" id="SM00345">
    <property type="entry name" value="HTH_GNTR"/>
    <property type="match status" value="1"/>
</dbReference>